<proteinExistence type="predicted"/>
<dbReference type="InterPro" id="IPR001173">
    <property type="entry name" value="Glyco_trans_2-like"/>
</dbReference>
<feature type="domain" description="Glycosyltransferase 2-like" evidence="2">
    <location>
        <begin position="20"/>
        <end position="123"/>
    </location>
</feature>
<dbReference type="GO" id="GO:0016757">
    <property type="term" value="F:glycosyltransferase activity"/>
    <property type="evidence" value="ECO:0007669"/>
    <property type="project" value="UniProtKB-KW"/>
</dbReference>
<sequence length="354" mass="37788">MTSEPIAAFDAGPGVLDSLSVVIPVYNEETWVRTAVDALVASADAAGVRLDVVIVDDGSTDDTPAVLRELADRTGARVITQSNAGRLEARSRGVAEAREASVLLLDARVIVGLDSLRWIREHVAQHPERRVWCGHVDVETRHNIFAAFWSGLVKVGWRRYTAHPRLVSFGSEDFDYYPKGTGCLLIPRDVLLGAVGGFESLYADAKLASDDTRLLRAVAGEQHIWLSPDFSFRYHGKSGARGFVRQSYFRGTTFVDGYLGQAGAVRRALIAALVGASLLGVVAIRKPKLGAAGLMVAFGTFPAAVRAVGGTRDEVTAVAALAPAFVPIFGAGVLRGLALAAERVIRASPTVPDE</sequence>
<dbReference type="InterPro" id="IPR029044">
    <property type="entry name" value="Nucleotide-diphossugar_trans"/>
</dbReference>
<gene>
    <name evidence="3" type="primary">epsH_6</name>
    <name evidence="3" type="ORF">GALL_246820</name>
</gene>
<dbReference type="PANTHER" id="PTHR43646">
    <property type="entry name" value="GLYCOSYLTRANSFERASE"/>
    <property type="match status" value="1"/>
</dbReference>
<evidence type="ECO:0000313" key="3">
    <source>
        <dbReference type="EMBL" id="OIQ93352.1"/>
    </source>
</evidence>
<dbReference type="AlphaFoldDB" id="A0A1J5RB97"/>
<evidence type="ECO:0000256" key="1">
    <source>
        <dbReference type="SAM" id="Phobius"/>
    </source>
</evidence>
<reference evidence="3" key="1">
    <citation type="submission" date="2016-10" db="EMBL/GenBank/DDBJ databases">
        <title>Sequence of Gallionella enrichment culture.</title>
        <authorList>
            <person name="Poehlein A."/>
            <person name="Muehling M."/>
            <person name="Daniel R."/>
        </authorList>
    </citation>
    <scope>NUCLEOTIDE SEQUENCE</scope>
</reference>
<feature type="transmembrane region" description="Helical" evidence="1">
    <location>
        <begin position="291"/>
        <end position="309"/>
    </location>
</feature>
<organism evidence="3">
    <name type="scientific">mine drainage metagenome</name>
    <dbReference type="NCBI Taxonomy" id="410659"/>
    <lineage>
        <taxon>unclassified sequences</taxon>
        <taxon>metagenomes</taxon>
        <taxon>ecological metagenomes</taxon>
    </lineage>
</organism>
<name>A0A1J5RB97_9ZZZZ</name>
<protein>
    <submittedName>
        <fullName evidence="3">Putative glycosyltransferase EpsH</fullName>
        <ecNumber evidence="3">2.4.-.-</ecNumber>
    </submittedName>
</protein>
<dbReference type="Pfam" id="PF00535">
    <property type="entry name" value="Glycos_transf_2"/>
    <property type="match status" value="1"/>
</dbReference>
<accession>A0A1J5RB97</accession>
<feature type="transmembrane region" description="Helical" evidence="1">
    <location>
        <begin position="315"/>
        <end position="338"/>
    </location>
</feature>
<dbReference type="CDD" id="cd00761">
    <property type="entry name" value="Glyco_tranf_GTA_type"/>
    <property type="match status" value="1"/>
</dbReference>
<keyword evidence="3" id="KW-0808">Transferase</keyword>
<evidence type="ECO:0000259" key="2">
    <source>
        <dbReference type="Pfam" id="PF00535"/>
    </source>
</evidence>
<comment type="caution">
    <text evidence="3">The sequence shown here is derived from an EMBL/GenBank/DDBJ whole genome shotgun (WGS) entry which is preliminary data.</text>
</comment>
<dbReference type="EC" id="2.4.-.-" evidence="3"/>
<feature type="transmembrane region" description="Helical" evidence="1">
    <location>
        <begin position="264"/>
        <end position="284"/>
    </location>
</feature>
<dbReference type="PANTHER" id="PTHR43646:SF3">
    <property type="entry name" value="SLR1566 PROTEIN"/>
    <property type="match status" value="1"/>
</dbReference>
<dbReference type="EMBL" id="MLJW01000209">
    <property type="protein sequence ID" value="OIQ93352.1"/>
    <property type="molecule type" value="Genomic_DNA"/>
</dbReference>
<keyword evidence="1" id="KW-0472">Membrane</keyword>
<dbReference type="Gene3D" id="3.90.550.10">
    <property type="entry name" value="Spore Coat Polysaccharide Biosynthesis Protein SpsA, Chain A"/>
    <property type="match status" value="1"/>
</dbReference>
<keyword evidence="1" id="KW-0812">Transmembrane</keyword>
<keyword evidence="1" id="KW-1133">Transmembrane helix</keyword>
<keyword evidence="3" id="KW-0328">Glycosyltransferase</keyword>
<dbReference type="SUPFAM" id="SSF53448">
    <property type="entry name" value="Nucleotide-diphospho-sugar transferases"/>
    <property type="match status" value="1"/>
</dbReference>